<reference evidence="3" key="1">
    <citation type="submission" date="2022-01" db="EMBL/GenBank/DDBJ databases">
        <authorList>
            <person name="King R."/>
        </authorList>
    </citation>
    <scope>NUCLEOTIDE SEQUENCE</scope>
</reference>
<evidence type="ECO:0000313" key="4">
    <source>
        <dbReference type="Proteomes" id="UP001153636"/>
    </source>
</evidence>
<keyword evidence="4" id="KW-1185">Reference proteome</keyword>
<gene>
    <name evidence="3" type="ORF">PSYICH_LOCUS12036</name>
</gene>
<feature type="region of interest" description="Disordered" evidence="1">
    <location>
        <begin position="1"/>
        <end position="22"/>
    </location>
</feature>
<sequence>MCSKNCSNKKSSSGSRVSTVQKPKKVKVYNNGEAHLYPFNLNPREFKGWTAILDHMTSIIKPRTGVIAKLIALSNKKEVQCFDDLDPKEAYVALGIGRKFQTAPGGYEVTSHRDILKRESGLKKHYEGQVDPSILPMLKETEKKHLTVAYFLVNGRNKQCGLKIILSRCDLKRQVITKNYLGKILDVPDGIQDIATIFGDILADLREIQHGFPYVVLPYNKPFVDIDYLKFFSKKSGCKPVLKFNIRPFGSENDSSKGSSCKCASKSQISLRAGSNEKQPTIDVRGCPPMIVINPCQCEPT</sequence>
<dbReference type="SMART" id="SM00537">
    <property type="entry name" value="DCX"/>
    <property type="match status" value="1"/>
</dbReference>
<dbReference type="InterPro" id="IPR003533">
    <property type="entry name" value="Doublecortin_dom"/>
</dbReference>
<dbReference type="EMBL" id="OV651818">
    <property type="protein sequence ID" value="CAH1112430.1"/>
    <property type="molecule type" value="Genomic_DNA"/>
</dbReference>
<accession>A0A9P0GE49</accession>
<dbReference type="Proteomes" id="UP001153636">
    <property type="component" value="Chromosome 6"/>
</dbReference>
<dbReference type="AlphaFoldDB" id="A0A9P0GE49"/>
<feature type="compositionally biased region" description="Low complexity" evidence="1">
    <location>
        <begin position="1"/>
        <end position="13"/>
    </location>
</feature>
<dbReference type="OrthoDB" id="6767548at2759"/>
<evidence type="ECO:0000313" key="3">
    <source>
        <dbReference type="EMBL" id="CAH1112430.1"/>
    </source>
</evidence>
<dbReference type="Pfam" id="PF03607">
    <property type="entry name" value="DCX"/>
    <property type="match status" value="1"/>
</dbReference>
<dbReference type="GO" id="GO:0035556">
    <property type="term" value="P:intracellular signal transduction"/>
    <property type="evidence" value="ECO:0007669"/>
    <property type="project" value="InterPro"/>
</dbReference>
<evidence type="ECO:0000256" key="1">
    <source>
        <dbReference type="SAM" id="MobiDB-lite"/>
    </source>
</evidence>
<protein>
    <recommendedName>
        <fullName evidence="2">Doublecortin domain-containing protein</fullName>
    </recommendedName>
</protein>
<name>A0A9P0GE49_9CUCU</name>
<dbReference type="InterPro" id="IPR036572">
    <property type="entry name" value="Doublecortin_dom_sf"/>
</dbReference>
<evidence type="ECO:0000259" key="2">
    <source>
        <dbReference type="PROSITE" id="PS50309"/>
    </source>
</evidence>
<feature type="domain" description="Doublecortin" evidence="2">
    <location>
        <begin position="24"/>
        <end position="95"/>
    </location>
</feature>
<dbReference type="SUPFAM" id="SSF89837">
    <property type="entry name" value="Doublecortin (DC)"/>
    <property type="match status" value="1"/>
</dbReference>
<proteinExistence type="predicted"/>
<organism evidence="3 4">
    <name type="scientific">Psylliodes chrysocephalus</name>
    <dbReference type="NCBI Taxonomy" id="3402493"/>
    <lineage>
        <taxon>Eukaryota</taxon>
        <taxon>Metazoa</taxon>
        <taxon>Ecdysozoa</taxon>
        <taxon>Arthropoda</taxon>
        <taxon>Hexapoda</taxon>
        <taxon>Insecta</taxon>
        <taxon>Pterygota</taxon>
        <taxon>Neoptera</taxon>
        <taxon>Endopterygota</taxon>
        <taxon>Coleoptera</taxon>
        <taxon>Polyphaga</taxon>
        <taxon>Cucujiformia</taxon>
        <taxon>Chrysomeloidea</taxon>
        <taxon>Chrysomelidae</taxon>
        <taxon>Galerucinae</taxon>
        <taxon>Alticini</taxon>
        <taxon>Psylliodes</taxon>
    </lineage>
</organism>
<dbReference type="PROSITE" id="PS50309">
    <property type="entry name" value="DC"/>
    <property type="match status" value="1"/>
</dbReference>
<dbReference type="Gene3D" id="3.10.20.230">
    <property type="entry name" value="Doublecortin domain"/>
    <property type="match status" value="1"/>
</dbReference>